<accession>A0A2N5TCL5</accession>
<gene>
    <name evidence="2" type="ORF">PCASD_09234</name>
</gene>
<dbReference type="AlphaFoldDB" id="A0A2N5TCL5"/>
<protein>
    <submittedName>
        <fullName evidence="2">Uncharacterized protein</fullName>
    </submittedName>
</protein>
<keyword evidence="1" id="KW-0472">Membrane</keyword>
<proteinExistence type="predicted"/>
<feature type="transmembrane region" description="Helical" evidence="1">
    <location>
        <begin position="58"/>
        <end position="77"/>
    </location>
</feature>
<reference evidence="2 3" key="1">
    <citation type="submission" date="2017-11" db="EMBL/GenBank/DDBJ databases">
        <title>De novo assembly and phasing of dikaryotic genomes from two isolates of Puccinia coronata f. sp. avenae, the causal agent of oat crown rust.</title>
        <authorList>
            <person name="Miller M.E."/>
            <person name="Zhang Y."/>
            <person name="Omidvar V."/>
            <person name="Sperschneider J."/>
            <person name="Schwessinger B."/>
            <person name="Raley C."/>
            <person name="Palmer J.M."/>
            <person name="Garnica D."/>
            <person name="Upadhyaya N."/>
            <person name="Rathjen J."/>
            <person name="Taylor J.M."/>
            <person name="Park R.F."/>
            <person name="Dodds P.N."/>
            <person name="Hirsch C.D."/>
            <person name="Kianian S.F."/>
            <person name="Figueroa M."/>
        </authorList>
    </citation>
    <scope>NUCLEOTIDE SEQUENCE [LARGE SCALE GENOMIC DNA]</scope>
    <source>
        <strain evidence="2">12SD80</strain>
    </source>
</reference>
<dbReference type="Proteomes" id="UP000235392">
    <property type="component" value="Unassembled WGS sequence"/>
</dbReference>
<evidence type="ECO:0000313" key="3">
    <source>
        <dbReference type="Proteomes" id="UP000235392"/>
    </source>
</evidence>
<organism evidence="2 3">
    <name type="scientific">Puccinia coronata f. sp. avenae</name>
    <dbReference type="NCBI Taxonomy" id="200324"/>
    <lineage>
        <taxon>Eukaryota</taxon>
        <taxon>Fungi</taxon>
        <taxon>Dikarya</taxon>
        <taxon>Basidiomycota</taxon>
        <taxon>Pucciniomycotina</taxon>
        <taxon>Pucciniomycetes</taxon>
        <taxon>Pucciniales</taxon>
        <taxon>Pucciniaceae</taxon>
        <taxon>Puccinia</taxon>
    </lineage>
</organism>
<keyword evidence="1" id="KW-0812">Transmembrane</keyword>
<keyword evidence="1" id="KW-1133">Transmembrane helix</keyword>
<sequence>MAMAAWSLSASKYLVSYSPVNKNLDSYLPIPPQTQHPRNPTEIDQPWKLSNTKMARQAISFSCILLILSMLVVFAIGHPVESMGLAKRTEPTLHNTLSKRKVRLDSVGGDVKNQMARGAPY</sequence>
<evidence type="ECO:0000313" key="2">
    <source>
        <dbReference type="EMBL" id="PLW23216.1"/>
    </source>
</evidence>
<comment type="caution">
    <text evidence="2">The sequence shown here is derived from an EMBL/GenBank/DDBJ whole genome shotgun (WGS) entry which is preliminary data.</text>
</comment>
<evidence type="ECO:0000256" key="1">
    <source>
        <dbReference type="SAM" id="Phobius"/>
    </source>
</evidence>
<dbReference type="EMBL" id="PGCI01000639">
    <property type="protein sequence ID" value="PLW23216.1"/>
    <property type="molecule type" value="Genomic_DNA"/>
</dbReference>
<name>A0A2N5TCL5_9BASI</name>